<dbReference type="AlphaFoldDB" id="A0A699ZRL6"/>
<organism evidence="1 2">
    <name type="scientific">Haematococcus lacustris</name>
    <name type="common">Green alga</name>
    <name type="synonym">Haematococcus pluvialis</name>
    <dbReference type="NCBI Taxonomy" id="44745"/>
    <lineage>
        <taxon>Eukaryota</taxon>
        <taxon>Viridiplantae</taxon>
        <taxon>Chlorophyta</taxon>
        <taxon>core chlorophytes</taxon>
        <taxon>Chlorophyceae</taxon>
        <taxon>CS clade</taxon>
        <taxon>Chlamydomonadales</taxon>
        <taxon>Haematococcaceae</taxon>
        <taxon>Haematococcus</taxon>
    </lineage>
</organism>
<gene>
    <name evidence="1" type="ORF">HaLaN_18291</name>
</gene>
<dbReference type="EMBL" id="BLLF01001755">
    <property type="protein sequence ID" value="GFH21058.1"/>
    <property type="molecule type" value="Genomic_DNA"/>
</dbReference>
<reference evidence="1 2" key="1">
    <citation type="submission" date="2020-02" db="EMBL/GenBank/DDBJ databases">
        <title>Draft genome sequence of Haematococcus lacustris strain NIES-144.</title>
        <authorList>
            <person name="Morimoto D."/>
            <person name="Nakagawa S."/>
            <person name="Yoshida T."/>
            <person name="Sawayama S."/>
        </authorList>
    </citation>
    <scope>NUCLEOTIDE SEQUENCE [LARGE SCALE GENOMIC DNA]</scope>
    <source>
        <strain evidence="1 2">NIES-144</strain>
    </source>
</reference>
<comment type="caution">
    <text evidence="1">The sequence shown here is derived from an EMBL/GenBank/DDBJ whole genome shotgun (WGS) entry which is preliminary data.</text>
</comment>
<protein>
    <submittedName>
        <fullName evidence="1">Conjugal transfer protein TraB</fullName>
    </submittedName>
</protein>
<accession>A0A699ZRL6</accession>
<dbReference type="Proteomes" id="UP000485058">
    <property type="component" value="Unassembled WGS sequence"/>
</dbReference>
<name>A0A699ZRL6_HAELA</name>
<sequence>MGLSSMESAEHDTGLTVEFLLGTAHVSRKTAEAVYDTILKVEPDAVVVELCR</sequence>
<proteinExistence type="predicted"/>
<keyword evidence="2" id="KW-1185">Reference proteome</keyword>
<evidence type="ECO:0000313" key="2">
    <source>
        <dbReference type="Proteomes" id="UP000485058"/>
    </source>
</evidence>
<evidence type="ECO:0000313" key="1">
    <source>
        <dbReference type="EMBL" id="GFH21058.1"/>
    </source>
</evidence>